<accession>A0A7I7M614</accession>
<evidence type="ECO:0000313" key="3">
    <source>
        <dbReference type="Proteomes" id="UP000466514"/>
    </source>
</evidence>
<name>A0A7I7M614_9MYCO</name>
<keyword evidence="3" id="KW-1185">Reference proteome</keyword>
<dbReference type="Proteomes" id="UP000466514">
    <property type="component" value="Chromosome"/>
</dbReference>
<feature type="transmembrane region" description="Helical" evidence="1">
    <location>
        <begin position="6"/>
        <end position="25"/>
    </location>
</feature>
<keyword evidence="1" id="KW-0472">Membrane</keyword>
<evidence type="ECO:0000256" key="1">
    <source>
        <dbReference type="SAM" id="Phobius"/>
    </source>
</evidence>
<dbReference type="KEGG" id="mpsc:MPSYJ_11020"/>
<protein>
    <submittedName>
        <fullName evidence="2">Uncharacterized protein</fullName>
    </submittedName>
</protein>
<gene>
    <name evidence="2" type="ORF">MPSYJ_11020</name>
</gene>
<organism evidence="2 3">
    <name type="scientific">Mycolicibacterium psychrotolerans</name>
    <dbReference type="NCBI Taxonomy" id="216929"/>
    <lineage>
        <taxon>Bacteria</taxon>
        <taxon>Bacillati</taxon>
        <taxon>Actinomycetota</taxon>
        <taxon>Actinomycetes</taxon>
        <taxon>Mycobacteriales</taxon>
        <taxon>Mycobacteriaceae</taxon>
        <taxon>Mycolicibacterium</taxon>
    </lineage>
</organism>
<dbReference type="RefSeq" id="WP_163720735.1">
    <property type="nucleotide sequence ID" value="NZ_AP022574.1"/>
</dbReference>
<dbReference type="AlphaFoldDB" id="A0A7I7M614"/>
<proteinExistence type="predicted"/>
<keyword evidence="1" id="KW-0812">Transmembrane</keyword>
<keyword evidence="1" id="KW-1133">Transmembrane helix</keyword>
<evidence type="ECO:0000313" key="2">
    <source>
        <dbReference type="EMBL" id="BBX67641.1"/>
    </source>
</evidence>
<dbReference type="EMBL" id="AP022574">
    <property type="protein sequence ID" value="BBX67641.1"/>
    <property type="molecule type" value="Genomic_DNA"/>
</dbReference>
<reference evidence="2 3" key="1">
    <citation type="journal article" date="2019" name="Emerg. Microbes Infect.">
        <title>Comprehensive subspecies identification of 175 nontuberculous mycobacteria species based on 7547 genomic profiles.</title>
        <authorList>
            <person name="Matsumoto Y."/>
            <person name="Kinjo T."/>
            <person name="Motooka D."/>
            <person name="Nabeya D."/>
            <person name="Jung N."/>
            <person name="Uechi K."/>
            <person name="Horii T."/>
            <person name="Iida T."/>
            <person name="Fujita J."/>
            <person name="Nakamura S."/>
        </authorList>
    </citation>
    <scope>NUCLEOTIDE SEQUENCE [LARGE SCALE GENOMIC DNA]</scope>
    <source>
        <strain evidence="2 3">JCM 13323</strain>
    </source>
</reference>
<sequence length="216" mass="24397">MGLIFRLLELLVVLVPLIGVGYATYRGIMAARGQRDPELAPAPAPNPRPATSAQRRAIIRTIEQHDRTDTRWLEYELDAAKVLDFPLMTDMRDPLTERFHRAKLRADFLRPADVGDLLEDRDAMRAYVEAVGEYVTAFDIAEAEAHRRRRAAFTADEQERLARAQRLLRVAADAGATPQERDRAYRLAQRELDGLLVLPERARVALERGISGELGD</sequence>